<dbReference type="RefSeq" id="WP_114695021.1">
    <property type="nucleotide sequence ID" value="NZ_QQOH01000002.1"/>
</dbReference>
<proteinExistence type="predicted"/>
<evidence type="ECO:0000313" key="1">
    <source>
        <dbReference type="EMBL" id="RDE22396.1"/>
    </source>
</evidence>
<dbReference type="EMBL" id="QQOH01000002">
    <property type="protein sequence ID" value="RDE22396.1"/>
    <property type="molecule type" value="Genomic_DNA"/>
</dbReference>
<organism evidence="1 2">
    <name type="scientific">Motiliproteus coralliicola</name>
    <dbReference type="NCBI Taxonomy" id="2283196"/>
    <lineage>
        <taxon>Bacteria</taxon>
        <taxon>Pseudomonadati</taxon>
        <taxon>Pseudomonadota</taxon>
        <taxon>Gammaproteobacteria</taxon>
        <taxon>Oceanospirillales</taxon>
        <taxon>Oceanospirillaceae</taxon>
        <taxon>Motiliproteus</taxon>
    </lineage>
</organism>
<gene>
    <name evidence="1" type="ORF">DV711_07260</name>
</gene>
<keyword evidence="2" id="KW-1185">Reference proteome</keyword>
<accession>A0A369WP99</accession>
<evidence type="ECO:0000313" key="2">
    <source>
        <dbReference type="Proteomes" id="UP000253769"/>
    </source>
</evidence>
<dbReference type="Proteomes" id="UP000253769">
    <property type="component" value="Unassembled WGS sequence"/>
</dbReference>
<sequence length="116" mass="13101">MTSTQIDLNGLISEVDQALRLGQELIEALETVKTEDELLPVLERRQQQLMSLPLERLQGVVLPSALTDKLSKLWQQDGQITDLAIQQRRAVSQAIKTFRKGQSGVKTYQNISQQSR</sequence>
<comment type="caution">
    <text evidence="1">The sequence shown here is derived from an EMBL/GenBank/DDBJ whole genome shotgun (WGS) entry which is preliminary data.</text>
</comment>
<reference evidence="1 2" key="1">
    <citation type="submission" date="2018-07" db="EMBL/GenBank/DDBJ databases">
        <title>Motiliproteus coralliicola sp. nov., a bacterium isolated from Coral.</title>
        <authorList>
            <person name="Wang G."/>
        </authorList>
    </citation>
    <scope>NUCLEOTIDE SEQUENCE [LARGE SCALE GENOMIC DNA]</scope>
    <source>
        <strain evidence="1 2">C34</strain>
    </source>
</reference>
<dbReference type="AlphaFoldDB" id="A0A369WP99"/>
<protein>
    <submittedName>
        <fullName evidence="1">Uncharacterized protein</fullName>
    </submittedName>
</protein>
<name>A0A369WP99_9GAMM</name>